<dbReference type="Pfam" id="PF00004">
    <property type="entry name" value="AAA"/>
    <property type="match status" value="1"/>
</dbReference>
<dbReference type="Proteomes" id="UP000028705">
    <property type="component" value="Unassembled WGS sequence"/>
</dbReference>
<evidence type="ECO:0000313" key="6">
    <source>
        <dbReference type="Proteomes" id="UP000028705"/>
    </source>
</evidence>
<dbReference type="SUPFAM" id="SSF52540">
    <property type="entry name" value="P-loop containing nucleoside triphosphate hydrolases"/>
    <property type="match status" value="1"/>
</dbReference>
<dbReference type="GO" id="GO:0016887">
    <property type="term" value="F:ATP hydrolysis activity"/>
    <property type="evidence" value="ECO:0007669"/>
    <property type="project" value="InterPro"/>
</dbReference>
<dbReference type="OrthoDB" id="7438987at2"/>
<keyword evidence="6" id="KW-1185">Reference proteome</keyword>
<dbReference type="RefSeq" id="WP_051882119.1">
    <property type="nucleotide sequence ID" value="NZ_JPRH01000008.1"/>
</dbReference>
<evidence type="ECO:0000313" key="5">
    <source>
        <dbReference type="EMBL" id="KFF10876.1"/>
    </source>
</evidence>
<dbReference type="eggNOG" id="COG0464">
    <property type="taxonomic scope" value="Bacteria"/>
</dbReference>
<keyword evidence="2" id="KW-0547">Nucleotide-binding</keyword>
<evidence type="ECO:0000259" key="4">
    <source>
        <dbReference type="SMART" id="SM00382"/>
    </source>
</evidence>
<dbReference type="InterPro" id="IPR050221">
    <property type="entry name" value="26S_Proteasome_ATPase"/>
</dbReference>
<feature type="domain" description="AAA+ ATPase" evidence="4">
    <location>
        <begin position="227"/>
        <end position="359"/>
    </location>
</feature>
<dbReference type="CDD" id="cd19481">
    <property type="entry name" value="RecA-like_protease"/>
    <property type="match status" value="1"/>
</dbReference>
<proteinExistence type="inferred from homology"/>
<evidence type="ECO:0000256" key="3">
    <source>
        <dbReference type="ARBA" id="ARBA00022840"/>
    </source>
</evidence>
<protein>
    <recommendedName>
        <fullName evidence="4">AAA+ ATPase domain-containing protein</fullName>
    </recommendedName>
</protein>
<dbReference type="InterPro" id="IPR003593">
    <property type="entry name" value="AAA+_ATPase"/>
</dbReference>
<dbReference type="Gene3D" id="3.40.50.300">
    <property type="entry name" value="P-loop containing nucleotide triphosphate hydrolases"/>
    <property type="match status" value="1"/>
</dbReference>
<dbReference type="InterPro" id="IPR027417">
    <property type="entry name" value="P-loop_NTPase"/>
</dbReference>
<dbReference type="STRING" id="445961.IW15_16990"/>
<name>A0A086A2G2_9FLAO</name>
<dbReference type="SMART" id="SM00382">
    <property type="entry name" value="AAA"/>
    <property type="match status" value="1"/>
</dbReference>
<organism evidence="5 6">
    <name type="scientific">Chryseobacterium soli</name>
    <dbReference type="NCBI Taxonomy" id="445961"/>
    <lineage>
        <taxon>Bacteria</taxon>
        <taxon>Pseudomonadati</taxon>
        <taxon>Bacteroidota</taxon>
        <taxon>Flavobacteriia</taxon>
        <taxon>Flavobacteriales</taxon>
        <taxon>Weeksellaceae</taxon>
        <taxon>Chryseobacterium group</taxon>
        <taxon>Chryseobacterium</taxon>
    </lineage>
</organism>
<dbReference type="EMBL" id="JPRH01000008">
    <property type="protein sequence ID" value="KFF10876.1"/>
    <property type="molecule type" value="Genomic_DNA"/>
</dbReference>
<sequence length="438" mass="50746">MEQKQIQKLFTHLEEVITWRINNSSEDFTIGAPEFNTNNHEDFQLGDYISGKELTHQEVVILLIALLPRLDPSLLKRIYLEFPHSVLFDFCSTNDSGRLFYPTIQAVQYILGGDSISERLNVLEYFGPNSVLMKEELIVFSGSALDHTSINSQINIHQEAFNAIIFGVEVLPKMSNDFPAEQLHTRRSWTDLILPQTTLDELQSIESWYHSSRILMEDWDMQKKLKPGLRVLFYGEPGTGKTLAASLLGKYTQRPVFRVDISMLVSKYIGETEKQLSKLFDRAENKNWILFFDEADAIFGKRTSVRDAHDKYANQEVSYLLQRIETFSGLIILASNFKNNMDTAFTRRFHSCIQFNNPKHEERLRIWQQNLPEQLQLEDIDLDKIAQRYELTGSNIMNIIQDVSLKAIALKEPGYKVSIDLLLESIKKEYVKEDKIFM</sequence>
<evidence type="ECO:0000256" key="2">
    <source>
        <dbReference type="ARBA" id="ARBA00022741"/>
    </source>
</evidence>
<keyword evidence="3" id="KW-0067">ATP-binding</keyword>
<gene>
    <name evidence="5" type="ORF">IW15_16990</name>
</gene>
<dbReference type="AlphaFoldDB" id="A0A086A2G2"/>
<evidence type="ECO:0000256" key="1">
    <source>
        <dbReference type="ARBA" id="ARBA00006914"/>
    </source>
</evidence>
<dbReference type="GO" id="GO:0005524">
    <property type="term" value="F:ATP binding"/>
    <property type="evidence" value="ECO:0007669"/>
    <property type="project" value="UniProtKB-KW"/>
</dbReference>
<dbReference type="InterPro" id="IPR003959">
    <property type="entry name" value="ATPase_AAA_core"/>
</dbReference>
<comment type="caution">
    <text evidence="5">The sequence shown here is derived from an EMBL/GenBank/DDBJ whole genome shotgun (WGS) entry which is preliminary data.</text>
</comment>
<accession>A0A086A2G2</accession>
<comment type="similarity">
    <text evidence="1">Belongs to the AAA ATPase family.</text>
</comment>
<dbReference type="PANTHER" id="PTHR23073">
    <property type="entry name" value="26S PROTEASOME REGULATORY SUBUNIT"/>
    <property type="match status" value="1"/>
</dbReference>
<reference evidence="5 6" key="1">
    <citation type="submission" date="2014-07" db="EMBL/GenBank/DDBJ databases">
        <title>Genome of Chryseobacterium soli DSM 19298.</title>
        <authorList>
            <person name="Stropko S.J."/>
            <person name="Pipes S.E."/>
            <person name="Newman J."/>
        </authorList>
    </citation>
    <scope>NUCLEOTIDE SEQUENCE [LARGE SCALE GENOMIC DNA]</scope>
    <source>
        <strain evidence="5 6">DSM 19298</strain>
    </source>
</reference>